<gene>
    <name evidence="1" type="ORF">EVAR_94985_1</name>
</gene>
<reference evidence="1 2" key="1">
    <citation type="journal article" date="2019" name="Commun. Biol.">
        <title>The bagworm genome reveals a unique fibroin gene that provides high tensile strength.</title>
        <authorList>
            <person name="Kono N."/>
            <person name="Nakamura H."/>
            <person name="Ohtoshi R."/>
            <person name="Tomita M."/>
            <person name="Numata K."/>
            <person name="Arakawa K."/>
        </authorList>
    </citation>
    <scope>NUCLEOTIDE SEQUENCE [LARGE SCALE GENOMIC DNA]</scope>
</reference>
<dbReference type="Gene3D" id="3.30.420.10">
    <property type="entry name" value="Ribonuclease H-like superfamily/Ribonuclease H"/>
    <property type="match status" value="1"/>
</dbReference>
<keyword evidence="2" id="KW-1185">Reference proteome</keyword>
<proteinExistence type="predicted"/>
<dbReference type="InterPro" id="IPR036397">
    <property type="entry name" value="RNaseH_sf"/>
</dbReference>
<name>A0A4C1UV77_EUMVA</name>
<accession>A0A4C1UV77</accession>
<dbReference type="AlphaFoldDB" id="A0A4C1UV77"/>
<sequence length="117" mass="13024">MVAVFFAKRGILSKIGFDKGKTITAARYTKECLPRVLEGIKSERSNSGTVKTMEHLHKAGIELMRPPPCRPDLGPCDFTPFDVGTIGQTLFRRRDPRMNLETTTTIKKCAIGGSRQQ</sequence>
<dbReference type="Proteomes" id="UP000299102">
    <property type="component" value="Unassembled WGS sequence"/>
</dbReference>
<comment type="caution">
    <text evidence="1">The sequence shown here is derived from an EMBL/GenBank/DDBJ whole genome shotgun (WGS) entry which is preliminary data.</text>
</comment>
<dbReference type="EMBL" id="BGZK01000229">
    <property type="protein sequence ID" value="GBP30140.1"/>
    <property type="molecule type" value="Genomic_DNA"/>
</dbReference>
<evidence type="ECO:0000313" key="2">
    <source>
        <dbReference type="Proteomes" id="UP000299102"/>
    </source>
</evidence>
<organism evidence="1 2">
    <name type="scientific">Eumeta variegata</name>
    <name type="common">Bagworm moth</name>
    <name type="synonym">Eumeta japonica</name>
    <dbReference type="NCBI Taxonomy" id="151549"/>
    <lineage>
        <taxon>Eukaryota</taxon>
        <taxon>Metazoa</taxon>
        <taxon>Ecdysozoa</taxon>
        <taxon>Arthropoda</taxon>
        <taxon>Hexapoda</taxon>
        <taxon>Insecta</taxon>
        <taxon>Pterygota</taxon>
        <taxon>Neoptera</taxon>
        <taxon>Endopterygota</taxon>
        <taxon>Lepidoptera</taxon>
        <taxon>Glossata</taxon>
        <taxon>Ditrysia</taxon>
        <taxon>Tineoidea</taxon>
        <taxon>Psychidae</taxon>
        <taxon>Oiketicinae</taxon>
        <taxon>Eumeta</taxon>
    </lineage>
</organism>
<protein>
    <submittedName>
        <fullName evidence="1">Uncharacterized protein</fullName>
    </submittedName>
</protein>
<evidence type="ECO:0000313" key="1">
    <source>
        <dbReference type="EMBL" id="GBP30140.1"/>
    </source>
</evidence>
<dbReference type="GO" id="GO:0003676">
    <property type="term" value="F:nucleic acid binding"/>
    <property type="evidence" value="ECO:0007669"/>
    <property type="project" value="InterPro"/>
</dbReference>